<proteinExistence type="predicted"/>
<accession>A0A5B6VAI3</accession>
<keyword evidence="2" id="KW-1185">Reference proteome</keyword>
<keyword evidence="1" id="KW-0548">Nucleotidyltransferase</keyword>
<dbReference type="Proteomes" id="UP000325315">
    <property type="component" value="Unassembled WGS sequence"/>
</dbReference>
<dbReference type="Gene3D" id="3.60.10.10">
    <property type="entry name" value="Endonuclease/exonuclease/phosphatase"/>
    <property type="match status" value="1"/>
</dbReference>
<dbReference type="AlphaFoldDB" id="A0A5B6VAI3"/>
<dbReference type="SUPFAM" id="SSF56219">
    <property type="entry name" value="DNase I-like"/>
    <property type="match status" value="1"/>
</dbReference>
<dbReference type="PANTHER" id="PTHR35218:SF9">
    <property type="entry name" value="ENDONUCLEASE_EXONUCLEASE_PHOSPHATASE DOMAIN-CONTAINING PROTEIN"/>
    <property type="match status" value="1"/>
</dbReference>
<dbReference type="InterPro" id="IPR036691">
    <property type="entry name" value="Endo/exonu/phosph_ase_sf"/>
</dbReference>
<dbReference type="PANTHER" id="PTHR35218">
    <property type="entry name" value="RNASE H DOMAIN-CONTAINING PROTEIN"/>
    <property type="match status" value="1"/>
</dbReference>
<keyword evidence="1" id="KW-0808">Transferase</keyword>
<protein>
    <submittedName>
        <fullName evidence="1">Reverse transcriptase</fullName>
    </submittedName>
</protein>
<dbReference type="EMBL" id="SMMG02000007">
    <property type="protein sequence ID" value="KAA3466001.1"/>
    <property type="molecule type" value="Genomic_DNA"/>
</dbReference>
<name>A0A5B6VAI3_9ROSI</name>
<gene>
    <name evidence="1" type="ORF">EPI10_001130</name>
</gene>
<evidence type="ECO:0000313" key="1">
    <source>
        <dbReference type="EMBL" id="KAA3466001.1"/>
    </source>
</evidence>
<organism evidence="1 2">
    <name type="scientific">Gossypium australe</name>
    <dbReference type="NCBI Taxonomy" id="47621"/>
    <lineage>
        <taxon>Eukaryota</taxon>
        <taxon>Viridiplantae</taxon>
        <taxon>Streptophyta</taxon>
        <taxon>Embryophyta</taxon>
        <taxon>Tracheophyta</taxon>
        <taxon>Spermatophyta</taxon>
        <taxon>Magnoliopsida</taxon>
        <taxon>eudicotyledons</taxon>
        <taxon>Gunneridae</taxon>
        <taxon>Pentapetalae</taxon>
        <taxon>rosids</taxon>
        <taxon>malvids</taxon>
        <taxon>Malvales</taxon>
        <taxon>Malvaceae</taxon>
        <taxon>Malvoideae</taxon>
        <taxon>Gossypium</taxon>
    </lineage>
</organism>
<dbReference type="GO" id="GO:0003964">
    <property type="term" value="F:RNA-directed DNA polymerase activity"/>
    <property type="evidence" value="ECO:0007669"/>
    <property type="project" value="UniProtKB-KW"/>
</dbReference>
<comment type="caution">
    <text evidence="1">The sequence shown here is derived from an EMBL/GenBank/DDBJ whole genome shotgun (WGS) entry which is preliminary data.</text>
</comment>
<sequence>MLKVYNPQVVFFVETKLSKDQMERVKRRCGFLNGTDVVADGSKGGLNHVDAEVTDNEMGKQWRLTSFYRNPYTRNRDASWNELRGLRRQQDLPWLVCGDFNEILYVCGKVGGVPRDKGRMEAFRGVLEECHLMDMGYSREMANLPETDIRKCLGRGVANAKWMDMFPVALI</sequence>
<evidence type="ECO:0000313" key="2">
    <source>
        <dbReference type="Proteomes" id="UP000325315"/>
    </source>
</evidence>
<reference evidence="2" key="1">
    <citation type="journal article" date="2019" name="Plant Biotechnol. J.">
        <title>Genome sequencing of the Australian wild diploid species Gossypium australe highlights disease resistance and delayed gland morphogenesis.</title>
        <authorList>
            <person name="Cai Y."/>
            <person name="Cai X."/>
            <person name="Wang Q."/>
            <person name="Wang P."/>
            <person name="Zhang Y."/>
            <person name="Cai C."/>
            <person name="Xu Y."/>
            <person name="Wang K."/>
            <person name="Zhou Z."/>
            <person name="Wang C."/>
            <person name="Geng S."/>
            <person name="Li B."/>
            <person name="Dong Q."/>
            <person name="Hou Y."/>
            <person name="Wang H."/>
            <person name="Ai P."/>
            <person name="Liu Z."/>
            <person name="Yi F."/>
            <person name="Sun M."/>
            <person name="An G."/>
            <person name="Cheng J."/>
            <person name="Zhang Y."/>
            <person name="Shi Q."/>
            <person name="Xie Y."/>
            <person name="Shi X."/>
            <person name="Chang Y."/>
            <person name="Huang F."/>
            <person name="Chen Y."/>
            <person name="Hong S."/>
            <person name="Mi L."/>
            <person name="Sun Q."/>
            <person name="Zhang L."/>
            <person name="Zhou B."/>
            <person name="Peng R."/>
            <person name="Zhang X."/>
            <person name="Liu F."/>
        </authorList>
    </citation>
    <scope>NUCLEOTIDE SEQUENCE [LARGE SCALE GENOMIC DNA]</scope>
    <source>
        <strain evidence="2">cv. PA1801</strain>
    </source>
</reference>
<keyword evidence="1" id="KW-0695">RNA-directed DNA polymerase</keyword>
<dbReference type="OrthoDB" id="999895at2759"/>